<sequence>MQKYALFYRIKASSCNFVSLIAESIYSFFAFPLNIFHVPTK</sequence>
<dbReference type="AlphaFoldDB" id="A0A2P2N2D1"/>
<organism evidence="2">
    <name type="scientific">Rhizophora mucronata</name>
    <name type="common">Asiatic mangrove</name>
    <dbReference type="NCBI Taxonomy" id="61149"/>
    <lineage>
        <taxon>Eukaryota</taxon>
        <taxon>Viridiplantae</taxon>
        <taxon>Streptophyta</taxon>
        <taxon>Embryophyta</taxon>
        <taxon>Tracheophyta</taxon>
        <taxon>Spermatophyta</taxon>
        <taxon>Magnoliopsida</taxon>
        <taxon>eudicotyledons</taxon>
        <taxon>Gunneridae</taxon>
        <taxon>Pentapetalae</taxon>
        <taxon>rosids</taxon>
        <taxon>fabids</taxon>
        <taxon>Malpighiales</taxon>
        <taxon>Rhizophoraceae</taxon>
        <taxon>Rhizophora</taxon>
    </lineage>
</organism>
<protein>
    <submittedName>
        <fullName evidence="2">Uncharacterized protein</fullName>
    </submittedName>
</protein>
<keyword evidence="1" id="KW-1133">Transmembrane helix</keyword>
<dbReference type="EMBL" id="GGEC01056149">
    <property type="protein sequence ID" value="MBX36633.1"/>
    <property type="molecule type" value="Transcribed_RNA"/>
</dbReference>
<reference evidence="2" key="1">
    <citation type="submission" date="2018-02" db="EMBL/GenBank/DDBJ databases">
        <title>Rhizophora mucronata_Transcriptome.</title>
        <authorList>
            <person name="Meera S.P."/>
            <person name="Sreeshan A."/>
            <person name="Augustine A."/>
        </authorList>
    </citation>
    <scope>NUCLEOTIDE SEQUENCE</scope>
    <source>
        <tissue evidence="2">Leaf</tissue>
    </source>
</reference>
<name>A0A2P2N2D1_RHIMU</name>
<keyword evidence="1" id="KW-0472">Membrane</keyword>
<evidence type="ECO:0000256" key="1">
    <source>
        <dbReference type="SAM" id="Phobius"/>
    </source>
</evidence>
<evidence type="ECO:0000313" key="2">
    <source>
        <dbReference type="EMBL" id="MBX36633.1"/>
    </source>
</evidence>
<accession>A0A2P2N2D1</accession>
<feature type="transmembrane region" description="Helical" evidence="1">
    <location>
        <begin position="12"/>
        <end position="31"/>
    </location>
</feature>
<proteinExistence type="predicted"/>
<keyword evidence="1" id="KW-0812">Transmembrane</keyword>